<proteinExistence type="predicted"/>
<name>A0AAV1EAR3_OLDCO</name>
<keyword evidence="3" id="KW-0805">Transcription regulation</keyword>
<evidence type="ECO:0000256" key="6">
    <source>
        <dbReference type="ARBA" id="ARBA00023242"/>
    </source>
</evidence>
<evidence type="ECO:0000313" key="8">
    <source>
        <dbReference type="EMBL" id="CAI9116794.1"/>
    </source>
</evidence>
<dbReference type="PANTHER" id="PTHR31674:SF62">
    <property type="entry name" value="B3 DOMAIN-CONTAINING PROTEIN REM14-RELATED"/>
    <property type="match status" value="1"/>
</dbReference>
<dbReference type="Gene3D" id="2.40.330.10">
    <property type="entry name" value="DNA-binding pseudobarrel domain"/>
    <property type="match status" value="2"/>
</dbReference>
<gene>
    <name evidence="8" type="ORF">OLC1_LOCUS22991</name>
</gene>
<dbReference type="PANTHER" id="PTHR31674">
    <property type="entry name" value="B3 DOMAIN-CONTAINING PROTEIN REM-LIKE 3-RELATED"/>
    <property type="match status" value="1"/>
</dbReference>
<dbReference type="AlphaFoldDB" id="A0AAV1EAR3"/>
<evidence type="ECO:0000256" key="3">
    <source>
        <dbReference type="ARBA" id="ARBA00023015"/>
    </source>
</evidence>
<dbReference type="Proteomes" id="UP001161247">
    <property type="component" value="Chromosome 8"/>
</dbReference>
<comment type="subcellular location">
    <subcellularLocation>
        <location evidence="1">Nucleus</location>
    </subcellularLocation>
</comment>
<keyword evidence="4" id="KW-0238">DNA-binding</keyword>
<organism evidence="8 9">
    <name type="scientific">Oldenlandia corymbosa var. corymbosa</name>
    <dbReference type="NCBI Taxonomy" id="529605"/>
    <lineage>
        <taxon>Eukaryota</taxon>
        <taxon>Viridiplantae</taxon>
        <taxon>Streptophyta</taxon>
        <taxon>Embryophyta</taxon>
        <taxon>Tracheophyta</taxon>
        <taxon>Spermatophyta</taxon>
        <taxon>Magnoliopsida</taxon>
        <taxon>eudicotyledons</taxon>
        <taxon>Gunneridae</taxon>
        <taxon>Pentapetalae</taxon>
        <taxon>asterids</taxon>
        <taxon>lamiids</taxon>
        <taxon>Gentianales</taxon>
        <taxon>Rubiaceae</taxon>
        <taxon>Rubioideae</taxon>
        <taxon>Spermacoceae</taxon>
        <taxon>Hedyotis-Oldenlandia complex</taxon>
        <taxon>Oldenlandia</taxon>
    </lineage>
</organism>
<keyword evidence="5" id="KW-0804">Transcription</keyword>
<evidence type="ECO:0000256" key="2">
    <source>
        <dbReference type="ARBA" id="ARBA00022737"/>
    </source>
</evidence>
<reference evidence="8" key="1">
    <citation type="submission" date="2023-03" db="EMBL/GenBank/DDBJ databases">
        <authorList>
            <person name="Julca I."/>
        </authorList>
    </citation>
    <scope>NUCLEOTIDE SEQUENCE</scope>
</reference>
<dbReference type="Pfam" id="PF02362">
    <property type="entry name" value="B3"/>
    <property type="match status" value="1"/>
</dbReference>
<dbReference type="GO" id="GO:0003677">
    <property type="term" value="F:DNA binding"/>
    <property type="evidence" value="ECO:0007669"/>
    <property type="project" value="UniProtKB-KW"/>
</dbReference>
<dbReference type="GO" id="GO:0005634">
    <property type="term" value="C:nucleus"/>
    <property type="evidence" value="ECO:0007669"/>
    <property type="project" value="UniProtKB-SubCell"/>
</dbReference>
<evidence type="ECO:0000256" key="5">
    <source>
        <dbReference type="ARBA" id="ARBA00023163"/>
    </source>
</evidence>
<dbReference type="SUPFAM" id="SSF101936">
    <property type="entry name" value="DNA-binding pseudobarrel domain"/>
    <property type="match status" value="2"/>
</dbReference>
<dbReference type="InterPro" id="IPR015300">
    <property type="entry name" value="DNA-bd_pseudobarrel_sf"/>
</dbReference>
<sequence length="357" mass="40833">MRSLRGFSGSNSKKRSKDARLGMIEVIPERELSLQVLDGYDNENQQMEEEGEGIPLSVSGLPNFRRFNRRYNQSASYTMNEDRVIDRFFKPLGLGFEQELVRLLPLYNLVSIPKCFIIDHHLVVCNAQKFPSLFCEKLNGELPDEAILISCKGMWAVKIARCGCHGLLSLSGDGWTSYIFHHDLSVYDMIWFEETDQMVFRTHVFDSSACEKKFPDNLALVPIVPTGHRTRSKAFAKCSENEFTAVIEAHHVNHNYVTFPAEFLRANDELRWEKKAILVNAYGHAWEVELSSLSDEHQAEVSVRNKKLCSGWRAFFVANKLKAGDICIFEVDHLSTLKTSSNIILKVQVLRSYRTIC</sequence>
<dbReference type="PROSITE" id="PS50863">
    <property type="entry name" value="B3"/>
    <property type="match status" value="1"/>
</dbReference>
<dbReference type="CDD" id="cd10017">
    <property type="entry name" value="B3_DNA"/>
    <property type="match status" value="1"/>
</dbReference>
<dbReference type="InterPro" id="IPR039218">
    <property type="entry name" value="REM_fam"/>
</dbReference>
<evidence type="ECO:0000259" key="7">
    <source>
        <dbReference type="PROSITE" id="PS50863"/>
    </source>
</evidence>
<keyword evidence="2" id="KW-0677">Repeat</keyword>
<protein>
    <submittedName>
        <fullName evidence="8">OLC1v1018044C6</fullName>
    </submittedName>
</protein>
<evidence type="ECO:0000256" key="1">
    <source>
        <dbReference type="ARBA" id="ARBA00004123"/>
    </source>
</evidence>
<evidence type="ECO:0000313" key="9">
    <source>
        <dbReference type="Proteomes" id="UP001161247"/>
    </source>
</evidence>
<dbReference type="InterPro" id="IPR003340">
    <property type="entry name" value="B3_DNA-bd"/>
</dbReference>
<keyword evidence="9" id="KW-1185">Reference proteome</keyword>
<feature type="domain" description="TF-B3" evidence="7">
    <location>
        <begin position="242"/>
        <end position="353"/>
    </location>
</feature>
<keyword evidence="6" id="KW-0539">Nucleus</keyword>
<dbReference type="EMBL" id="OX459125">
    <property type="protein sequence ID" value="CAI9116794.1"/>
    <property type="molecule type" value="Genomic_DNA"/>
</dbReference>
<evidence type="ECO:0000256" key="4">
    <source>
        <dbReference type="ARBA" id="ARBA00023125"/>
    </source>
</evidence>
<accession>A0AAV1EAR3</accession>